<accession>A0A2T0XQY1</accession>
<evidence type="ECO:0000313" key="1">
    <source>
        <dbReference type="EMBL" id="RCW39261.1"/>
    </source>
</evidence>
<protein>
    <submittedName>
        <fullName evidence="1">GxxExxY protein</fullName>
    </submittedName>
</protein>
<dbReference type="EMBL" id="QPIZ01000001">
    <property type="protein sequence ID" value="RCW39261.1"/>
    <property type="molecule type" value="Genomic_DNA"/>
</dbReference>
<dbReference type="InterPro" id="IPR026350">
    <property type="entry name" value="GxxExxY"/>
</dbReference>
<name>A0A2T0XQY1_9BACT</name>
<dbReference type="STRING" id="1168289.GCA_000259075_00280"/>
<dbReference type="Pfam" id="PF13366">
    <property type="entry name" value="PDDEXK_3"/>
    <property type="match status" value="1"/>
</dbReference>
<keyword evidence="2" id="KW-1185">Reference proteome</keyword>
<comment type="caution">
    <text evidence="1">The sequence shown here is derived from an EMBL/GenBank/DDBJ whole genome shotgun (WGS) entry which is preliminary data.</text>
</comment>
<dbReference type="AlphaFoldDB" id="A0A2T0XQY1"/>
<sequence length="138" mass="15470">MTKEALNNISSQIIGGAIEVHKELGPGLLESVYGACLAHELRSKGLLVEEQVHLPLIYKNESLEKDFILDLLIEKEVIVELKAVEEVHPVHEVQLVTYLKLANKKLGLLINLLFLFCTRPFTEKSITFNNLSALAPLR</sequence>
<proteinExistence type="predicted"/>
<dbReference type="Proteomes" id="UP000252733">
    <property type="component" value="Unassembled WGS sequence"/>
</dbReference>
<organism evidence="1 2">
    <name type="scientific">Marinilabilia salmonicolor</name>
    <dbReference type="NCBI Taxonomy" id="989"/>
    <lineage>
        <taxon>Bacteria</taxon>
        <taxon>Pseudomonadati</taxon>
        <taxon>Bacteroidota</taxon>
        <taxon>Bacteroidia</taxon>
        <taxon>Marinilabiliales</taxon>
        <taxon>Marinilabiliaceae</taxon>
        <taxon>Marinilabilia</taxon>
    </lineage>
</organism>
<gene>
    <name evidence="1" type="ORF">DFO77_10129</name>
</gene>
<evidence type="ECO:0000313" key="2">
    <source>
        <dbReference type="Proteomes" id="UP000252733"/>
    </source>
</evidence>
<reference evidence="1 2" key="1">
    <citation type="submission" date="2018-07" db="EMBL/GenBank/DDBJ databases">
        <title>Freshwater and sediment microbial communities from various areas in North America, analyzing microbe dynamics in response to fracking.</title>
        <authorList>
            <person name="Lamendella R."/>
        </authorList>
    </citation>
    <scope>NUCLEOTIDE SEQUENCE [LARGE SCALE GENOMIC DNA]</scope>
    <source>
        <strain evidence="1 2">160A</strain>
    </source>
</reference>
<dbReference type="NCBIfam" id="TIGR04256">
    <property type="entry name" value="GxxExxY"/>
    <property type="match status" value="1"/>
</dbReference>
<dbReference type="RefSeq" id="WP_258176582.1">
    <property type="nucleotide sequence ID" value="NZ_PVTS01000003.1"/>
</dbReference>